<dbReference type="GO" id="GO:0005634">
    <property type="term" value="C:nucleus"/>
    <property type="evidence" value="ECO:0007669"/>
    <property type="project" value="TreeGrafter"/>
</dbReference>
<dbReference type="FunFam" id="2.30.30.140:FF:000018">
    <property type="entry name" value="Serine/threonine-protein kinase 31"/>
    <property type="match status" value="1"/>
</dbReference>
<dbReference type="InterPro" id="IPR002999">
    <property type="entry name" value="Tudor"/>
</dbReference>
<dbReference type="PANTHER" id="PTHR12302">
    <property type="entry name" value="EBNA2 BINDING PROTEIN P100"/>
    <property type="match status" value="1"/>
</dbReference>
<gene>
    <name evidence="8" type="ORF">CUNI_LOCUS2436</name>
</gene>
<proteinExistence type="predicted"/>
<dbReference type="GO" id="GO:0031332">
    <property type="term" value="C:RNAi effector complex"/>
    <property type="evidence" value="ECO:0007669"/>
    <property type="project" value="InterPro"/>
</dbReference>
<dbReference type="FunFam" id="2.40.50.90:FF:000001">
    <property type="entry name" value="Staphylococcal nuclease domain-containing protein"/>
    <property type="match status" value="1"/>
</dbReference>
<dbReference type="InterPro" id="IPR016071">
    <property type="entry name" value="Staphylococal_nuclease_OB-fold"/>
</dbReference>
<keyword evidence="9" id="KW-1185">Reference proteome</keyword>
<dbReference type="EMBL" id="CAJHNH020000315">
    <property type="protein sequence ID" value="CAG5116878.1"/>
    <property type="molecule type" value="Genomic_DNA"/>
</dbReference>
<dbReference type="Gene3D" id="2.30.30.140">
    <property type="match status" value="1"/>
</dbReference>
<evidence type="ECO:0000256" key="3">
    <source>
        <dbReference type="ARBA" id="ARBA00022490"/>
    </source>
</evidence>
<dbReference type="CDD" id="cd20433">
    <property type="entry name" value="Tudor_TDRD11"/>
    <property type="match status" value="1"/>
</dbReference>
<dbReference type="Pfam" id="PF00567">
    <property type="entry name" value="TUDOR"/>
    <property type="match status" value="1"/>
</dbReference>
<evidence type="ECO:0000256" key="2">
    <source>
        <dbReference type="ARBA" id="ARBA00017230"/>
    </source>
</evidence>
<feature type="domain" description="TNase-like" evidence="7">
    <location>
        <begin position="186"/>
        <end position="301"/>
    </location>
</feature>
<dbReference type="InterPro" id="IPR035437">
    <property type="entry name" value="SNase_OB-fold_sf"/>
</dbReference>
<dbReference type="SUPFAM" id="SSF63748">
    <property type="entry name" value="Tudor/PWWP/MBT"/>
    <property type="match status" value="1"/>
</dbReference>
<feature type="domain" description="TNase-like" evidence="7">
    <location>
        <begin position="495"/>
        <end position="631"/>
    </location>
</feature>
<dbReference type="GO" id="GO:0031047">
    <property type="term" value="P:regulatory ncRNA-mediated gene silencing"/>
    <property type="evidence" value="ECO:0007669"/>
    <property type="project" value="UniProtKB-UniRule"/>
</dbReference>
<dbReference type="SUPFAM" id="SSF50199">
    <property type="entry name" value="Staphylococcal nuclease"/>
    <property type="match status" value="5"/>
</dbReference>
<evidence type="ECO:0000259" key="6">
    <source>
        <dbReference type="PROSITE" id="PS50304"/>
    </source>
</evidence>
<dbReference type="InterPro" id="IPR047386">
    <property type="entry name" value="Tudor_TDRD11"/>
</dbReference>
<name>A0A8S3YKD9_9EUPU</name>
<keyword evidence="3 5" id="KW-0963">Cytoplasm</keyword>
<protein>
    <recommendedName>
        <fullName evidence="2">Staphylococcal nuclease domain-containing protein 1</fullName>
    </recommendedName>
</protein>
<dbReference type="FunFam" id="2.40.50.90:FF:000003">
    <property type="entry name" value="Staphylococcal nuclease domain-containing protein"/>
    <property type="match status" value="1"/>
</dbReference>
<dbReference type="FunFam" id="2.40.50.90:FF:000005">
    <property type="entry name" value="Staphylococcal nuclease domain-containing protein"/>
    <property type="match status" value="1"/>
</dbReference>
<comment type="subcellular location">
    <subcellularLocation>
        <location evidence="1 5">Cytoplasm</location>
    </subcellularLocation>
</comment>
<dbReference type="PANTHER" id="PTHR12302:SF2">
    <property type="entry name" value="STAPHYLOCOCCAL NUCLEASE DOMAIN-CONTAINING PROTEIN 1"/>
    <property type="match status" value="1"/>
</dbReference>
<accession>A0A8S3YKD9</accession>
<dbReference type="SMART" id="SM00333">
    <property type="entry name" value="TUDOR"/>
    <property type="match status" value="1"/>
</dbReference>
<comment type="caution">
    <text evidence="8">The sequence shown here is derived from an EMBL/GenBank/DDBJ whole genome shotgun (WGS) entry which is preliminary data.</text>
</comment>
<dbReference type="GO" id="GO:0005829">
    <property type="term" value="C:cytosol"/>
    <property type="evidence" value="ECO:0007669"/>
    <property type="project" value="UniProtKB-UniRule"/>
</dbReference>
<evidence type="ECO:0000256" key="4">
    <source>
        <dbReference type="ARBA" id="ARBA00022737"/>
    </source>
</evidence>
<dbReference type="GO" id="GO:0006402">
    <property type="term" value="P:mRNA catabolic process"/>
    <property type="evidence" value="ECO:0007669"/>
    <property type="project" value="UniProtKB-UniRule"/>
</dbReference>
<dbReference type="PIRSF" id="PIRSF017179">
    <property type="entry name" value="RISC-Tudor-SN"/>
    <property type="match status" value="1"/>
</dbReference>
<dbReference type="SMART" id="SM00318">
    <property type="entry name" value="SNc"/>
    <property type="match status" value="4"/>
</dbReference>
<dbReference type="OrthoDB" id="10023235at2759"/>
<dbReference type="PROSITE" id="PS50830">
    <property type="entry name" value="TNASE_3"/>
    <property type="match status" value="4"/>
</dbReference>
<dbReference type="GO" id="GO:0003723">
    <property type="term" value="F:RNA binding"/>
    <property type="evidence" value="ECO:0007669"/>
    <property type="project" value="UniProtKB-UniRule"/>
</dbReference>
<evidence type="ECO:0000313" key="8">
    <source>
        <dbReference type="EMBL" id="CAG5116878.1"/>
    </source>
</evidence>
<keyword evidence="4" id="KW-0677">Repeat</keyword>
<feature type="domain" description="Tudor" evidence="6">
    <location>
        <begin position="698"/>
        <end position="756"/>
    </location>
</feature>
<feature type="domain" description="TNase-like" evidence="7">
    <location>
        <begin position="9"/>
        <end position="159"/>
    </location>
</feature>
<organism evidence="8 9">
    <name type="scientific">Candidula unifasciata</name>
    <dbReference type="NCBI Taxonomy" id="100452"/>
    <lineage>
        <taxon>Eukaryota</taxon>
        <taxon>Metazoa</taxon>
        <taxon>Spiralia</taxon>
        <taxon>Lophotrochozoa</taxon>
        <taxon>Mollusca</taxon>
        <taxon>Gastropoda</taxon>
        <taxon>Heterobranchia</taxon>
        <taxon>Euthyneura</taxon>
        <taxon>Panpulmonata</taxon>
        <taxon>Eupulmonata</taxon>
        <taxon>Stylommatophora</taxon>
        <taxon>Helicina</taxon>
        <taxon>Helicoidea</taxon>
        <taxon>Geomitridae</taxon>
        <taxon>Candidula</taxon>
    </lineage>
</organism>
<sequence length="879" mass="97874">MSTPPAPAVIQRAVVKQVLSGDTVVLRGQSKGGPPPERTVCLSNITAPKLARRANPNVESSVETKDEPWAWEAREFLRKKLVGKEVVFTVEYKVPGTGREYGVIYLGKDTTGENITESLISEGLVDVRKTGLKADDPAQQRLAQLEDAARAAGKGKHAEEEASKHVRNIKWTIENPRHFVDSHHNKPLDAVIEHVRDGCTVRAFILPTFEYVTVMLAGIKCPMNKQDTDGKQVPEPFMEEAKFFTESRLLQKDAGNITEFLLKEGFARCVDWSMGVVTQGADKLRAAEKVAKDKRLRIWKDYKPSEASLNIKDKSFSGKVVEVVNGDALVVKLEDSFKKVFLASIRPPRLPDAPEGSVKEAANKRTRPLYDIPYMFEAREFLRKKLIGKKVSVEVDYIQPANQGFPEKTCCTITIGGINVAEALVSKGLATVIRYRQDDDQRSSHYDELLAAESRAQKKGVGLHSKKEAPIHRVADVSGDVAKAKQFLPFLQRAGKSEAIVEFIASGSRLRLYLPKETCLITLLISGIDCAKAARTLPNGQTVPADPYGEEAVLFTKEMCLQREVEVEVEGIDKGGNFIGWLFVDGVNLSVALVEAGLAKVHFTAEKSSFYKTLLEKEAKAKEEKLKIWANFVEEKEVKVEEEPVERKINYNKVIVTEVTDSLTFFAQNVDNGSVLEKLMDDLRQEMESNPPLPGAFTARKGETCAARFSQDNQWYRAKVEKVEGGTASVLFIDYGNREKTSVSGLAALPGSFRTLPPQATEYALACVAVPNDEEAKQDAVDALYNDILNKTMLLNVEYRGGSGSPDFVSLKHAETEEDVVTGLVTEGYLTVEPRKEKRLAKLVSDYQKAQEEAKRLRKNLWRYGDFREDDAREFGYTR</sequence>
<reference evidence="8" key="1">
    <citation type="submission" date="2021-04" db="EMBL/GenBank/DDBJ databases">
        <authorList>
            <consortium name="Molecular Ecology Group"/>
        </authorList>
    </citation>
    <scope>NUCLEOTIDE SEQUENCE</scope>
</reference>
<feature type="domain" description="TNase-like" evidence="7">
    <location>
        <begin position="314"/>
        <end position="466"/>
    </location>
</feature>
<evidence type="ECO:0000259" key="7">
    <source>
        <dbReference type="PROSITE" id="PS50830"/>
    </source>
</evidence>
<dbReference type="Gene3D" id="2.40.50.90">
    <property type="match status" value="6"/>
</dbReference>
<dbReference type="Proteomes" id="UP000678393">
    <property type="component" value="Unassembled WGS sequence"/>
</dbReference>
<dbReference type="FunFam" id="2.40.50.90:FF:000004">
    <property type="entry name" value="Staphylococcal nuclease domain-containing protein"/>
    <property type="match status" value="1"/>
</dbReference>
<dbReference type="InterPro" id="IPR016685">
    <property type="entry name" value="Silence_cplx_Nase-comp_TudorSN"/>
</dbReference>
<dbReference type="AlphaFoldDB" id="A0A8S3YKD9"/>
<dbReference type="GO" id="GO:0004518">
    <property type="term" value="F:nuclease activity"/>
    <property type="evidence" value="ECO:0007669"/>
    <property type="project" value="TreeGrafter"/>
</dbReference>
<evidence type="ECO:0000313" key="9">
    <source>
        <dbReference type="Proteomes" id="UP000678393"/>
    </source>
</evidence>
<evidence type="ECO:0000256" key="1">
    <source>
        <dbReference type="ARBA" id="ARBA00004496"/>
    </source>
</evidence>
<evidence type="ECO:0000256" key="5">
    <source>
        <dbReference type="PIRNR" id="PIRNR017179"/>
    </source>
</evidence>
<dbReference type="PROSITE" id="PS50304">
    <property type="entry name" value="TUDOR"/>
    <property type="match status" value="1"/>
</dbReference>
<dbReference type="Pfam" id="PF00565">
    <property type="entry name" value="SNase"/>
    <property type="match status" value="3"/>
</dbReference>
<dbReference type="CDD" id="cd00175">
    <property type="entry name" value="SNc"/>
    <property type="match status" value="1"/>
</dbReference>